<dbReference type="PANTHER" id="PTHR30620">
    <property type="entry name" value="PERIPLASMIC BETA-GLUCOSIDASE-RELATED"/>
    <property type="match status" value="1"/>
</dbReference>
<dbReference type="InterPro" id="IPR019800">
    <property type="entry name" value="Glyco_hydro_3_AS"/>
</dbReference>
<dbReference type="Gene3D" id="3.20.20.300">
    <property type="entry name" value="Glycoside hydrolase, family 3, N-terminal domain"/>
    <property type="match status" value="1"/>
</dbReference>
<keyword evidence="2 3" id="KW-0378">Hydrolase</keyword>
<dbReference type="InterPro" id="IPR013783">
    <property type="entry name" value="Ig-like_fold"/>
</dbReference>
<dbReference type="GO" id="GO:0016787">
    <property type="term" value="F:hydrolase activity"/>
    <property type="evidence" value="ECO:0007669"/>
    <property type="project" value="UniProtKB-KW"/>
</dbReference>
<dbReference type="InterPro" id="IPR051915">
    <property type="entry name" value="Cellulose_Degrad_GH3"/>
</dbReference>
<dbReference type="Pfam" id="PF14310">
    <property type="entry name" value="Fn3-like"/>
    <property type="match status" value="1"/>
</dbReference>
<dbReference type="SUPFAM" id="SSF52279">
    <property type="entry name" value="Beta-D-glucan exohydrolase, C-terminal domain"/>
    <property type="match status" value="1"/>
</dbReference>
<dbReference type="InterPro" id="IPR036962">
    <property type="entry name" value="Glyco_hydro_3_N_sf"/>
</dbReference>
<name>A0ABS8GVB0_9FLAO</name>
<evidence type="ECO:0000256" key="3">
    <source>
        <dbReference type="RuleBase" id="RU361161"/>
    </source>
</evidence>
<keyword evidence="6" id="KW-1185">Reference proteome</keyword>
<sequence length="810" mass="87520">MQKATQKTSYSGFAKCSCLVLSFILSGILSVRAQGKIPPHAAYKNPGLSIEQRVDDLLKRMTPEEKVGQLSTLLGWPMYTKTKNGVVASEALKTAVATQNIGALWGTLRADPWTQKTLQTGLNPQLAAKATNAIQKIAVEESRLGIPLFLAEEAMHGHMAIGTTEFPAAIAQASTFNPDLNQKMGAAIAAELRAQGAHIGYGPILDLAREPRWSRVEETFGEDPYLIAEMGLGLIKGFQGSGIDQKDRVISTLKHFAAYGVSEGGHNGGAVHVGERELMQAYMYPFKKAIDNGALSVMTAYSSVDGIPSTAHKKLLTGLLREQWGFKGFVVSDLGSIEGIKNDHHAAATLEEAAALAMNAGVDVDLGGNGFDDALFSAFKAGDVSEDRLDEAVKNVLRLKFKMGLFENPYVDEKLPAKVVRNPQHSALAKEVALEGITLLKNEGNLLPLSKELKKIAVIGPNADTMYNQLGDYTAPQDPEYIITPLEGIRAKWPNAEVTYIKGTAIRDTTQTDIPAAIAAAKEAEVAIVVLGGSSARDFKTEYLQTGAASVSSKEDELLSDMESGEGYDRSTLDLMGKQLELLQAVAATGTPTVLVLITGRPLLINWPAKHIPAILDAWYPGSQGGHALAEVLIGDYNPAGRLPISIPRSVGQTPVYYNHWWPKRRDYVEESAGALYTFGHGLSYTQFEYSGLTISQSGNGKDTAFDVSVTVKNTGDHDGDEVVQLYLRDEVSSVVTPVKQLRGFKRIHLAKGESKTLSFQITPEDLALYNVDMDFVAEAGSFEIQLGASSQDIRLTDKLTLTETIPIKN</sequence>
<evidence type="ECO:0000313" key="6">
    <source>
        <dbReference type="Proteomes" id="UP001197770"/>
    </source>
</evidence>
<reference evidence="5 6" key="1">
    <citation type="submission" date="2021-11" db="EMBL/GenBank/DDBJ databases">
        <title>Seasonal and diel survey of microbial diversity of the Tyrrhenian coast.</title>
        <authorList>
            <person name="Gattoni G."/>
            <person name="Corral P."/>
        </authorList>
    </citation>
    <scope>NUCLEOTIDE SEQUENCE [LARGE SCALE GENOMIC DNA]</scope>
    <source>
        <strain evidence="5 6">Mr9</strain>
    </source>
</reference>
<feature type="domain" description="Fibronectin type III-like" evidence="4">
    <location>
        <begin position="722"/>
        <end position="791"/>
    </location>
</feature>
<organism evidence="5 6">
    <name type="scientific">Leeuwenhoekiella parthenopeia</name>
    <dbReference type="NCBI Taxonomy" id="2890320"/>
    <lineage>
        <taxon>Bacteria</taxon>
        <taxon>Pseudomonadati</taxon>
        <taxon>Bacteroidota</taxon>
        <taxon>Flavobacteriia</taxon>
        <taxon>Flavobacteriales</taxon>
        <taxon>Flavobacteriaceae</taxon>
        <taxon>Leeuwenhoekiella</taxon>
    </lineage>
</organism>
<dbReference type="Pfam" id="PF00933">
    <property type="entry name" value="Glyco_hydro_3"/>
    <property type="match status" value="1"/>
</dbReference>
<dbReference type="InterPro" id="IPR017853">
    <property type="entry name" value="GH"/>
</dbReference>
<dbReference type="SMART" id="SM01217">
    <property type="entry name" value="Fn3_like"/>
    <property type="match status" value="1"/>
</dbReference>
<comment type="caution">
    <text evidence="5">The sequence shown here is derived from an EMBL/GenBank/DDBJ whole genome shotgun (WGS) entry which is preliminary data.</text>
</comment>
<evidence type="ECO:0000313" key="5">
    <source>
        <dbReference type="EMBL" id="MCC4213936.1"/>
    </source>
</evidence>
<dbReference type="Gene3D" id="3.40.50.1700">
    <property type="entry name" value="Glycoside hydrolase family 3 C-terminal domain"/>
    <property type="match status" value="1"/>
</dbReference>
<dbReference type="InterPro" id="IPR036881">
    <property type="entry name" value="Glyco_hydro_3_C_sf"/>
</dbReference>
<dbReference type="Proteomes" id="UP001197770">
    <property type="component" value="Unassembled WGS sequence"/>
</dbReference>
<dbReference type="Gene3D" id="2.60.40.10">
    <property type="entry name" value="Immunoglobulins"/>
    <property type="match status" value="1"/>
</dbReference>
<dbReference type="PROSITE" id="PS00775">
    <property type="entry name" value="GLYCOSYL_HYDROL_F3"/>
    <property type="match status" value="1"/>
</dbReference>
<comment type="similarity">
    <text evidence="1 3">Belongs to the glycosyl hydrolase 3 family.</text>
</comment>
<dbReference type="SUPFAM" id="SSF51445">
    <property type="entry name" value="(Trans)glycosidases"/>
    <property type="match status" value="1"/>
</dbReference>
<dbReference type="InterPro" id="IPR001764">
    <property type="entry name" value="Glyco_hydro_3_N"/>
</dbReference>
<dbReference type="RefSeq" id="WP_228231008.1">
    <property type="nucleotide sequence ID" value="NZ_JAJGMW010000021.1"/>
</dbReference>
<dbReference type="PANTHER" id="PTHR30620:SF123">
    <property type="entry name" value="BETA-XYLOSIDASE"/>
    <property type="match status" value="1"/>
</dbReference>
<proteinExistence type="inferred from homology"/>
<evidence type="ECO:0000256" key="2">
    <source>
        <dbReference type="ARBA" id="ARBA00022801"/>
    </source>
</evidence>
<dbReference type="EMBL" id="JAJGMW010000021">
    <property type="protein sequence ID" value="MCC4213936.1"/>
    <property type="molecule type" value="Genomic_DNA"/>
</dbReference>
<dbReference type="InterPro" id="IPR026891">
    <property type="entry name" value="Fn3-like"/>
</dbReference>
<dbReference type="Pfam" id="PF01915">
    <property type="entry name" value="Glyco_hydro_3_C"/>
    <property type="match status" value="1"/>
</dbReference>
<dbReference type="InterPro" id="IPR002772">
    <property type="entry name" value="Glyco_hydro_3_C"/>
</dbReference>
<gene>
    <name evidence="5" type="ORF">LLW17_14490</name>
</gene>
<accession>A0ABS8GVB0</accession>
<evidence type="ECO:0000256" key="1">
    <source>
        <dbReference type="ARBA" id="ARBA00005336"/>
    </source>
</evidence>
<dbReference type="PRINTS" id="PR00133">
    <property type="entry name" value="GLHYDRLASE3"/>
</dbReference>
<protein>
    <submittedName>
        <fullName evidence="5">Glycoside hydrolase family 3 C-terminal domain-containing protein</fullName>
    </submittedName>
</protein>
<evidence type="ECO:0000259" key="4">
    <source>
        <dbReference type="SMART" id="SM01217"/>
    </source>
</evidence>
<keyword evidence="3" id="KW-0326">Glycosidase</keyword>